<evidence type="ECO:0000256" key="1">
    <source>
        <dbReference type="ARBA" id="ARBA00004496"/>
    </source>
</evidence>
<dbReference type="Pfam" id="PF13855">
    <property type="entry name" value="LRR_8"/>
    <property type="match status" value="1"/>
</dbReference>
<feature type="domain" description="STK11-interacting protein C-terminal PH" evidence="11">
    <location>
        <begin position="1308"/>
        <end position="1408"/>
    </location>
</feature>
<evidence type="ECO:0000256" key="8">
    <source>
        <dbReference type="SAM" id="MobiDB-lite"/>
    </source>
</evidence>
<dbReference type="InterPro" id="IPR057288">
    <property type="entry name" value="PH_PLEKHM2"/>
</dbReference>
<dbReference type="EnsemblMetazoa" id="MDOA015122-RB">
    <property type="protein sequence ID" value="MDOA015122-PB"/>
    <property type="gene ID" value="MDOA015122"/>
</dbReference>
<dbReference type="InterPro" id="IPR031782">
    <property type="entry name" value="LIP1_N"/>
</dbReference>
<evidence type="ECO:0000313" key="12">
    <source>
        <dbReference type="EnsemblMetazoa" id="MDOA015122-PB"/>
    </source>
</evidence>
<comment type="subcellular location">
    <subcellularLocation>
        <location evidence="1">Cytoplasm</location>
    </subcellularLocation>
</comment>
<feature type="compositionally biased region" description="Low complexity" evidence="8">
    <location>
        <begin position="878"/>
        <end position="891"/>
    </location>
</feature>
<feature type="region of interest" description="Disordered" evidence="8">
    <location>
        <begin position="345"/>
        <end position="364"/>
    </location>
</feature>
<dbReference type="eggNOG" id="KOG1859">
    <property type="taxonomic scope" value="Eukaryota"/>
</dbReference>
<feature type="coiled-coil region" evidence="7">
    <location>
        <begin position="718"/>
        <end position="752"/>
    </location>
</feature>
<dbReference type="RefSeq" id="XP_005181896.2">
    <property type="nucleotide sequence ID" value="XM_005181839.4"/>
</dbReference>
<evidence type="ECO:0000256" key="5">
    <source>
        <dbReference type="ARBA" id="ARBA00022614"/>
    </source>
</evidence>
<dbReference type="OrthoDB" id="7451790at2759"/>
<dbReference type="PROSITE" id="PS51450">
    <property type="entry name" value="LRR"/>
    <property type="match status" value="3"/>
</dbReference>
<organism evidence="12">
    <name type="scientific">Musca domestica</name>
    <name type="common">House fly</name>
    <dbReference type="NCBI Taxonomy" id="7370"/>
    <lineage>
        <taxon>Eukaryota</taxon>
        <taxon>Metazoa</taxon>
        <taxon>Ecdysozoa</taxon>
        <taxon>Arthropoda</taxon>
        <taxon>Hexapoda</taxon>
        <taxon>Insecta</taxon>
        <taxon>Pterygota</taxon>
        <taxon>Neoptera</taxon>
        <taxon>Endopterygota</taxon>
        <taxon>Diptera</taxon>
        <taxon>Brachycera</taxon>
        <taxon>Muscomorpha</taxon>
        <taxon>Muscoidea</taxon>
        <taxon>Muscidae</taxon>
        <taxon>Musca</taxon>
    </lineage>
</organism>
<feature type="region of interest" description="Disordered" evidence="8">
    <location>
        <begin position="869"/>
        <end position="902"/>
    </location>
</feature>
<keyword evidence="6" id="KW-0677">Repeat</keyword>
<feature type="compositionally biased region" description="Basic and acidic residues" evidence="8">
    <location>
        <begin position="986"/>
        <end position="999"/>
    </location>
</feature>
<dbReference type="Pfam" id="PF23142">
    <property type="entry name" value="PH_PLEKHM2"/>
    <property type="match status" value="1"/>
</dbReference>
<dbReference type="VEuPathDB" id="VectorBase:MDOMA2_007714"/>
<dbReference type="PANTHER" id="PTHR15454">
    <property type="entry name" value="NISCHARIN RELATED"/>
    <property type="match status" value="1"/>
</dbReference>
<feature type="domain" description="LKB1 serine/threonine kinase interacting protein 1 N-terminal" evidence="9">
    <location>
        <begin position="2"/>
        <end position="91"/>
    </location>
</feature>
<evidence type="ECO:0000259" key="10">
    <source>
        <dbReference type="Pfam" id="PF23142"/>
    </source>
</evidence>
<dbReference type="InterPro" id="IPR057676">
    <property type="entry name" value="PH_S11IP_C"/>
</dbReference>
<proteinExistence type="inferred from homology"/>
<dbReference type="STRING" id="7370.A0A1I8NH94"/>
<sequence>MDPQKISELAKLLRNNGDKILSCESTLTLSGSLLRALNDAFTLIVDSLEVGEVQNFQVLKPMNSKPPVFRDLQLIHDFVQKTALLCLVHYPGDEYYGKIDISKFCALKRLEVQKIDIKQLAGIQRLRGQLEHLICIKSIKTVDDIITHCGGDNSNGFVWNELKNADFSYNNLQCVDTSLEFAQYLQHLNLRHNKLQSVKAIKWLPHLKTLDLSFNRLTQIPQFHMDACKRLQSLNMSNNLLEDLMGIVKLDALTDLDLSDNFLLDHTYLLPLSALITLKFLNLFGNPLHCHPKHRLATCQYLHKNCSTVKFVLDFETLSKGEKSLTGTHQLRQVGALNRYTMRSSSSSISTTHGGGVTPIRSSNTPASSVGSLVSFKLTTDNSSESEANCNEIVVKQKKKSSKVRCVEIEDFAQEPELGNNGEAAEDAMQSSVISLGKNKSVIPEETCKEHLETKRQIVELREKYGNEWLHSGNAEIMNNSPSSQVVDIDLERQKSRAMFKEYIKDVSGDFAATNNLQISAAAASGTTATTTMTSTPTNNTLDNTMSQLMLSPIKTQSETSDSSLYKSLDQTQTLINNNGEEHTLYKSLDESKQGNPFEDSDNENTIAERKTENVENNDAEKVEGGYDEDDHLKYVYSRTDNDDLEQFSEREDDEETYIVYDTSKQNEAIFLTKSSNFLRERDPLTEKTKNKWSLKILESCDRIKSNTIRLNFDTVKVDKQERIYTVEEDLCQELEKKLRDILSQRDLSEMNQTIYRCVNCNCQFSQEIKNKIPNMEVRCPDCKSCFVAEIHFIPKSLEKTNILMDKLSPASIVEELPTSIVPLNVEDVASIEVADDTNSIGKGKTRLSTNSLQATQLKQPLKSSATSLNESSCSKITTTNSESSFNSNQSLVGSSNTDRDLDFKTNGESDIDIISNPSQSSIEVLDQFASRKTSEERRISHIPNLETIDDQSYTQTFLEREFDNMINYARKDKPEEYPETMTATKDQEKQGEEKDGGKTKKTSTSTLVQQNLTESSSSGSVTDSICTAYEQQGKVAELNNQFLQHEAKEHSANVVEPKKDDSSSDGLSVFGALMQSTSILMSSSKKLIDTEKLSNIKSGTVIPQTATTTTAISSTTKTTAANPDLNSRAFKFNYTDFNYIDHRLKLYFYQTKFEEKDEHFKWIVKGRIYNENTKQLSDGLVVMSNCKLYVMQSYAEENDDVAKWLRPIVSCTVDRLESIQLLPWKIGLHFLLRDWGGFLLLLQDILRTDSLMLFFANNSLPPNCDLQYQPNELILKRLNTAVMDEQLNMCSVLNGCEITCENAKRSFSICCLLTTDSRLYLSSTKVGWLSSSSDHGSEDLELCVTQFMSNLVEVEHCSDNVFIINFLDETQDKCELWKCTFETAENANTCLNAINQSWEKLFGVPLISA</sequence>
<dbReference type="VEuPathDB" id="VectorBase:MDOA015122"/>
<dbReference type="SUPFAM" id="SSF52075">
    <property type="entry name" value="Outer arm dynein light chain 1"/>
    <property type="match status" value="1"/>
</dbReference>
<evidence type="ECO:0000259" key="11">
    <source>
        <dbReference type="Pfam" id="PF25624"/>
    </source>
</evidence>
<reference evidence="12" key="1">
    <citation type="submission" date="2020-05" db="UniProtKB">
        <authorList>
            <consortium name="EnsemblMetazoa"/>
        </authorList>
    </citation>
    <scope>IDENTIFICATION</scope>
    <source>
        <strain evidence="12">Aabys</strain>
    </source>
</reference>
<accession>A0A1I8NH94</accession>
<keyword evidence="7" id="KW-0175">Coiled coil</keyword>
<evidence type="ECO:0000256" key="2">
    <source>
        <dbReference type="ARBA" id="ARBA00008771"/>
    </source>
</evidence>
<evidence type="ECO:0000256" key="6">
    <source>
        <dbReference type="ARBA" id="ARBA00022737"/>
    </source>
</evidence>
<name>A0A1I8NH94_MUSDO</name>
<dbReference type="GO" id="GO:0005737">
    <property type="term" value="C:cytoplasm"/>
    <property type="evidence" value="ECO:0007669"/>
    <property type="project" value="UniProtKB-SubCell"/>
</dbReference>
<feature type="domain" description="PLEKHM2 PH" evidence="10">
    <location>
        <begin position="1136"/>
        <end position="1200"/>
    </location>
</feature>
<comment type="similarity">
    <text evidence="2">Belongs to the STK11IP family.</text>
</comment>
<keyword evidence="4" id="KW-0963">Cytoplasm</keyword>
<dbReference type="KEGG" id="mde:101890827"/>
<dbReference type="Pfam" id="PF15904">
    <property type="entry name" value="LIP1"/>
    <property type="match status" value="1"/>
</dbReference>
<gene>
    <name evidence="12" type="primary">101890827</name>
</gene>
<evidence type="ECO:0000256" key="4">
    <source>
        <dbReference type="ARBA" id="ARBA00022490"/>
    </source>
</evidence>
<dbReference type="PANTHER" id="PTHR15454:SF69">
    <property type="entry name" value="SERINE_THREONINE-PROTEIN KINASE 11-INTERACTING PROTEIN"/>
    <property type="match status" value="1"/>
</dbReference>
<evidence type="ECO:0000256" key="7">
    <source>
        <dbReference type="SAM" id="Coils"/>
    </source>
</evidence>
<dbReference type="InterPro" id="IPR001611">
    <property type="entry name" value="Leu-rich_rpt"/>
</dbReference>
<dbReference type="Gene3D" id="3.80.10.10">
    <property type="entry name" value="Ribonuclease Inhibitor"/>
    <property type="match status" value="1"/>
</dbReference>
<feature type="region of interest" description="Disordered" evidence="8">
    <location>
        <begin position="971"/>
        <end position="1022"/>
    </location>
</feature>
<evidence type="ECO:0000256" key="3">
    <source>
        <dbReference type="ARBA" id="ARBA00020683"/>
    </source>
</evidence>
<protein>
    <recommendedName>
        <fullName evidence="3">Serine/threonine-protein kinase 11-interacting protein</fullName>
    </recommendedName>
</protein>
<dbReference type="Pfam" id="PF25624">
    <property type="entry name" value="PH_S11IP_C"/>
    <property type="match status" value="1"/>
</dbReference>
<dbReference type="InterPro" id="IPR032675">
    <property type="entry name" value="LRR_dom_sf"/>
</dbReference>
<keyword evidence="5" id="KW-0433">Leucine-rich repeat</keyword>
<evidence type="ECO:0000259" key="9">
    <source>
        <dbReference type="Pfam" id="PF15904"/>
    </source>
</evidence>